<dbReference type="PANTHER" id="PTHR10695:SF46">
    <property type="entry name" value="BIFUNCTIONAL COENZYME A SYNTHASE-RELATED"/>
    <property type="match status" value="1"/>
</dbReference>
<dbReference type="GO" id="GO:0005524">
    <property type="term" value="F:ATP binding"/>
    <property type="evidence" value="ECO:0007669"/>
    <property type="project" value="UniProtKB-UniRule"/>
</dbReference>
<comment type="function">
    <text evidence="8">Catalyzes the phosphorylation of the 3'-hydroxyl group of dephosphocoenzyme A to form coenzyme A.</text>
</comment>
<dbReference type="EMBL" id="JMPJ01000017">
    <property type="protein sequence ID" value="KFC85812.1"/>
    <property type="molecule type" value="Genomic_DNA"/>
</dbReference>
<accession>A0A085GQ17</accession>
<dbReference type="EC" id="2.7.1.24" evidence="8 9"/>
<gene>
    <name evidence="8 10" type="primary">coaE</name>
    <name evidence="10" type="ORF">GEAM_0288</name>
</gene>
<dbReference type="GO" id="GO:0004140">
    <property type="term" value="F:dephospho-CoA kinase activity"/>
    <property type="evidence" value="ECO:0007669"/>
    <property type="project" value="UniProtKB-UniRule"/>
</dbReference>
<comment type="pathway">
    <text evidence="8">Cofactor biosynthesis; coenzyme A biosynthesis; CoA from (R)-pantothenate: step 5/5.</text>
</comment>
<comment type="subcellular location">
    <subcellularLocation>
        <location evidence="8">Cytoplasm</location>
    </subcellularLocation>
</comment>
<comment type="similarity">
    <text evidence="1 8">Belongs to the CoaE family.</text>
</comment>
<dbReference type="CDD" id="cd02022">
    <property type="entry name" value="DPCK"/>
    <property type="match status" value="1"/>
</dbReference>
<comment type="catalytic activity">
    <reaction evidence="8">
        <text>3'-dephospho-CoA + ATP = ADP + CoA + H(+)</text>
        <dbReference type="Rhea" id="RHEA:18245"/>
        <dbReference type="ChEBI" id="CHEBI:15378"/>
        <dbReference type="ChEBI" id="CHEBI:30616"/>
        <dbReference type="ChEBI" id="CHEBI:57287"/>
        <dbReference type="ChEBI" id="CHEBI:57328"/>
        <dbReference type="ChEBI" id="CHEBI:456216"/>
        <dbReference type="EC" id="2.7.1.24"/>
    </reaction>
</comment>
<dbReference type="GeneID" id="78380881"/>
<dbReference type="HAMAP" id="MF_00376">
    <property type="entry name" value="Dephospho_CoA_kinase"/>
    <property type="match status" value="1"/>
</dbReference>
<dbReference type="SUPFAM" id="SSF52540">
    <property type="entry name" value="P-loop containing nucleoside triphosphate hydrolases"/>
    <property type="match status" value="1"/>
</dbReference>
<dbReference type="UniPathway" id="UPA00241">
    <property type="reaction ID" value="UER00356"/>
</dbReference>
<keyword evidence="6 8" id="KW-0067">ATP-binding</keyword>
<dbReference type="Gene3D" id="3.40.50.300">
    <property type="entry name" value="P-loop containing nucleotide triphosphate hydrolases"/>
    <property type="match status" value="1"/>
</dbReference>
<evidence type="ECO:0000256" key="8">
    <source>
        <dbReference type="HAMAP-Rule" id="MF_00376"/>
    </source>
</evidence>
<dbReference type="OrthoDB" id="9812943at2"/>
<dbReference type="InterPro" id="IPR027417">
    <property type="entry name" value="P-loop_NTPase"/>
</dbReference>
<reference evidence="10 11" key="1">
    <citation type="submission" date="2014-05" db="EMBL/GenBank/DDBJ databases">
        <title>ATOL: Assembling a taxonomically balanced genome-scale reconstruction of the evolutionary history of the Enterobacteriaceae.</title>
        <authorList>
            <person name="Plunkett G.III."/>
            <person name="Neeno-Eckwall E.C."/>
            <person name="Glasner J.D."/>
            <person name="Perna N.T."/>
        </authorList>
    </citation>
    <scope>NUCLEOTIDE SEQUENCE [LARGE SCALE GENOMIC DNA]</scope>
    <source>
        <strain evidence="10 11">ATCC 33852</strain>
    </source>
</reference>
<dbReference type="AlphaFoldDB" id="A0A085GQ17"/>
<dbReference type="NCBIfam" id="TIGR00152">
    <property type="entry name" value="dephospho-CoA kinase"/>
    <property type="match status" value="1"/>
</dbReference>
<evidence type="ECO:0000256" key="5">
    <source>
        <dbReference type="ARBA" id="ARBA00022777"/>
    </source>
</evidence>
<evidence type="ECO:0000256" key="3">
    <source>
        <dbReference type="ARBA" id="ARBA00022679"/>
    </source>
</evidence>
<dbReference type="Pfam" id="PF01121">
    <property type="entry name" value="CoaE"/>
    <property type="match status" value="1"/>
</dbReference>
<dbReference type="GO" id="GO:0005737">
    <property type="term" value="C:cytoplasm"/>
    <property type="evidence" value="ECO:0007669"/>
    <property type="project" value="UniProtKB-SubCell"/>
</dbReference>
<keyword evidence="5 8" id="KW-0418">Kinase</keyword>
<keyword evidence="2 8" id="KW-0963">Cytoplasm</keyword>
<proteinExistence type="inferred from homology"/>
<dbReference type="GO" id="GO:0015937">
    <property type="term" value="P:coenzyme A biosynthetic process"/>
    <property type="evidence" value="ECO:0007669"/>
    <property type="project" value="UniProtKB-UniRule"/>
</dbReference>
<dbReference type="FunFam" id="3.40.50.300:FF:000518">
    <property type="entry name" value="Dephospho-CoA kinase"/>
    <property type="match status" value="1"/>
</dbReference>
<dbReference type="STRING" id="910964.GEAM_0288"/>
<feature type="binding site" evidence="8">
    <location>
        <begin position="12"/>
        <end position="17"/>
    </location>
    <ligand>
        <name>ATP</name>
        <dbReference type="ChEBI" id="CHEBI:30616"/>
    </ligand>
</feature>
<name>A0A085GQ17_EWIA3</name>
<dbReference type="PANTHER" id="PTHR10695">
    <property type="entry name" value="DEPHOSPHO-COA KINASE-RELATED"/>
    <property type="match status" value="1"/>
</dbReference>
<dbReference type="RefSeq" id="WP_034787208.1">
    <property type="nucleotide sequence ID" value="NZ_JMPJ01000017.1"/>
</dbReference>
<evidence type="ECO:0000256" key="6">
    <source>
        <dbReference type="ARBA" id="ARBA00022840"/>
    </source>
</evidence>
<dbReference type="PROSITE" id="PS51219">
    <property type="entry name" value="DPCK"/>
    <property type="match status" value="1"/>
</dbReference>
<dbReference type="Proteomes" id="UP000028640">
    <property type="component" value="Unassembled WGS sequence"/>
</dbReference>
<dbReference type="InterPro" id="IPR001977">
    <property type="entry name" value="Depp_CoAkinase"/>
</dbReference>
<evidence type="ECO:0000313" key="11">
    <source>
        <dbReference type="Proteomes" id="UP000028640"/>
    </source>
</evidence>
<evidence type="ECO:0000256" key="4">
    <source>
        <dbReference type="ARBA" id="ARBA00022741"/>
    </source>
</evidence>
<evidence type="ECO:0000313" key="10">
    <source>
        <dbReference type="EMBL" id="KFC85812.1"/>
    </source>
</evidence>
<evidence type="ECO:0000256" key="2">
    <source>
        <dbReference type="ARBA" id="ARBA00022490"/>
    </source>
</evidence>
<keyword evidence="7 8" id="KW-0173">Coenzyme A biosynthesis</keyword>
<sequence length="209" mass="22794">MSYIVALTGGIGSGKSTVADSFARHGVSIVDADVIARQVVEPGQPALQALIDHFGKEIAHDDGSLNRGALRQKIFSNPEEKQWVNQLLHPLIHARTKQLFATATTPYVLWVVPLLVENGLHSVADRVLVVDVSEQTQLARTMQRDGISLQQAQSILSAQASRQQRLDCADDIIDNNGGAETLEPRVASLHSRYLELAASATRQDIDKNE</sequence>
<keyword evidence="4 8" id="KW-0547">Nucleotide-binding</keyword>
<keyword evidence="3 8" id="KW-0808">Transferase</keyword>
<protein>
    <recommendedName>
        <fullName evidence="8 9">Dephospho-CoA kinase</fullName>
        <ecNumber evidence="8 9">2.7.1.24</ecNumber>
    </recommendedName>
    <alternativeName>
        <fullName evidence="8">Dephosphocoenzyme A kinase</fullName>
    </alternativeName>
</protein>
<keyword evidence="11" id="KW-1185">Reference proteome</keyword>
<evidence type="ECO:0000256" key="1">
    <source>
        <dbReference type="ARBA" id="ARBA00009018"/>
    </source>
</evidence>
<dbReference type="eggNOG" id="COG0237">
    <property type="taxonomic scope" value="Bacteria"/>
</dbReference>
<evidence type="ECO:0000256" key="7">
    <source>
        <dbReference type="ARBA" id="ARBA00022993"/>
    </source>
</evidence>
<evidence type="ECO:0000256" key="9">
    <source>
        <dbReference type="NCBIfam" id="TIGR00152"/>
    </source>
</evidence>
<organism evidence="10 11">
    <name type="scientific">Ewingella americana (strain ATCC 33852 / DSM 4580 / CCUG 14506 / JCM 5911 / LMG 7869 / NCTC 12157 / CDC 1468-78)</name>
    <dbReference type="NCBI Taxonomy" id="910964"/>
    <lineage>
        <taxon>Bacteria</taxon>
        <taxon>Pseudomonadati</taxon>
        <taxon>Pseudomonadota</taxon>
        <taxon>Gammaproteobacteria</taxon>
        <taxon>Enterobacterales</taxon>
        <taxon>Yersiniaceae</taxon>
        <taxon>Ewingella</taxon>
    </lineage>
</organism>
<comment type="caution">
    <text evidence="10">The sequence shown here is derived from an EMBL/GenBank/DDBJ whole genome shotgun (WGS) entry which is preliminary data.</text>
</comment>